<name>A0A4S4LE50_9AGAM</name>
<evidence type="ECO:0000313" key="3">
    <source>
        <dbReference type="Proteomes" id="UP000310158"/>
    </source>
</evidence>
<dbReference type="AlphaFoldDB" id="A0A4S4LE50"/>
<accession>A0A4S4LE50</accession>
<gene>
    <name evidence="2" type="ORF">EW146_g9152</name>
</gene>
<dbReference type="EMBL" id="SGPL01000735">
    <property type="protein sequence ID" value="THH07950.1"/>
    <property type="molecule type" value="Genomic_DNA"/>
</dbReference>
<dbReference type="OrthoDB" id="2690580at2759"/>
<organism evidence="2 3">
    <name type="scientific">Bondarzewia mesenterica</name>
    <dbReference type="NCBI Taxonomy" id="1095465"/>
    <lineage>
        <taxon>Eukaryota</taxon>
        <taxon>Fungi</taxon>
        <taxon>Dikarya</taxon>
        <taxon>Basidiomycota</taxon>
        <taxon>Agaricomycotina</taxon>
        <taxon>Agaricomycetes</taxon>
        <taxon>Russulales</taxon>
        <taxon>Bondarzewiaceae</taxon>
        <taxon>Bondarzewia</taxon>
    </lineage>
</organism>
<evidence type="ECO:0000256" key="1">
    <source>
        <dbReference type="SAM" id="MobiDB-lite"/>
    </source>
</evidence>
<dbReference type="Proteomes" id="UP000310158">
    <property type="component" value="Unassembled WGS sequence"/>
</dbReference>
<protein>
    <submittedName>
        <fullName evidence="2">Uncharacterized protein</fullName>
    </submittedName>
</protein>
<evidence type="ECO:0000313" key="2">
    <source>
        <dbReference type="EMBL" id="THH07950.1"/>
    </source>
</evidence>
<sequence>MMTDIPTGNHQLFIAHDQEALWEFKAKLLASELKKYDKLADKWNAATPPLDVQRVLAKKYGHKYIKEFARQMYKQLSMRVFMLHASQNKDKKKQYTHSNILEDWGNYSKKSFAVSPNDVNADTDADGAKASKKNVMTAAYREVTSNEKSTVPWIDIKEHQSEYINAEYLPEGYQMKEPSKMVRTKVVKLMDHWHMRQAKEEHLVVFESYKDKDGGAVVPSEGPWGKKRKVVAASAKGKAKEKALVRAAVKKMDKGKGKQSLKGKEKAISPQSNSNLKDDVNADSQSDDAKADADTDDEDIIWQLQALEGSEDIEDEASSAQMEE</sequence>
<comment type="caution">
    <text evidence="2">The sequence shown here is derived from an EMBL/GenBank/DDBJ whole genome shotgun (WGS) entry which is preliminary data.</text>
</comment>
<feature type="compositionally biased region" description="Acidic residues" evidence="1">
    <location>
        <begin position="309"/>
        <end position="324"/>
    </location>
</feature>
<reference evidence="2 3" key="1">
    <citation type="submission" date="2019-02" db="EMBL/GenBank/DDBJ databases">
        <title>Genome sequencing of the rare red list fungi Bondarzewia mesenterica.</title>
        <authorList>
            <person name="Buettner E."/>
            <person name="Kellner H."/>
        </authorList>
    </citation>
    <scope>NUCLEOTIDE SEQUENCE [LARGE SCALE GENOMIC DNA]</scope>
    <source>
        <strain evidence="2 3">DSM 108281</strain>
    </source>
</reference>
<feature type="region of interest" description="Disordered" evidence="1">
    <location>
        <begin position="249"/>
        <end position="324"/>
    </location>
</feature>
<proteinExistence type="predicted"/>
<feature type="compositionally biased region" description="Basic and acidic residues" evidence="1">
    <location>
        <begin position="249"/>
        <end position="267"/>
    </location>
</feature>
<keyword evidence="3" id="KW-1185">Reference proteome</keyword>